<dbReference type="Proteomes" id="UP001055439">
    <property type="component" value="Chromosome 7"/>
</dbReference>
<dbReference type="PANTHER" id="PTHR23406:SF32">
    <property type="entry name" value="NADP-DEPENDENT MALIC ENZYME"/>
    <property type="match status" value="1"/>
</dbReference>
<dbReference type="PIRSF" id="PIRSF000106">
    <property type="entry name" value="ME"/>
    <property type="match status" value="1"/>
</dbReference>
<evidence type="ECO:0000256" key="10">
    <source>
        <dbReference type="PIRSR" id="PIRSR000106-1"/>
    </source>
</evidence>
<evidence type="ECO:0000256" key="12">
    <source>
        <dbReference type="PIRSR" id="PIRSR000106-3"/>
    </source>
</evidence>
<dbReference type="InterPro" id="IPR037062">
    <property type="entry name" value="Malic_N_dom_sf"/>
</dbReference>
<evidence type="ECO:0000256" key="1">
    <source>
        <dbReference type="ARBA" id="ARBA00001936"/>
    </source>
</evidence>
<keyword evidence="5" id="KW-0809">Transit peptide</keyword>
<evidence type="ECO:0000313" key="17">
    <source>
        <dbReference type="Proteomes" id="UP001055439"/>
    </source>
</evidence>
<keyword evidence="7" id="KW-0520">NAD</keyword>
<dbReference type="InterPro" id="IPR012302">
    <property type="entry name" value="Malic_NAD-bd"/>
</dbReference>
<evidence type="ECO:0000259" key="15">
    <source>
        <dbReference type="SMART" id="SM01274"/>
    </source>
</evidence>
<keyword evidence="17" id="KW-1185">Reference proteome</keyword>
<keyword evidence="6 13" id="KW-0560">Oxidoreductase</keyword>
<dbReference type="PANTHER" id="PTHR23406">
    <property type="entry name" value="MALIC ENZYME-RELATED"/>
    <property type="match status" value="1"/>
</dbReference>
<feature type="binding site" evidence="11">
    <location>
        <position position="201"/>
    </location>
    <ligand>
        <name>(S)-malate</name>
        <dbReference type="ChEBI" id="CHEBI:15589"/>
    </ligand>
</feature>
<dbReference type="GO" id="GO:0004471">
    <property type="term" value="F:malate dehydrogenase (decarboxylating) (NAD+) activity"/>
    <property type="evidence" value="ECO:0007669"/>
    <property type="project" value="UniProtKB-EC"/>
</dbReference>
<comment type="similarity">
    <text evidence="3 13">Belongs to the malic enzymes family.</text>
</comment>
<evidence type="ECO:0000256" key="8">
    <source>
        <dbReference type="ARBA" id="ARBA00023128"/>
    </source>
</evidence>
<comment type="subcellular location">
    <subcellularLocation>
        <location evidence="2">Mitochondrion</location>
    </subcellularLocation>
</comment>
<dbReference type="PROSITE" id="PS00331">
    <property type="entry name" value="MALIC_ENZYMES"/>
    <property type="match status" value="1"/>
</dbReference>
<evidence type="ECO:0000256" key="4">
    <source>
        <dbReference type="ARBA" id="ARBA00022723"/>
    </source>
</evidence>
<dbReference type="Gene3D" id="3.40.50.10380">
    <property type="entry name" value="Malic enzyme, N-terminal domain"/>
    <property type="match status" value="1"/>
</dbReference>
<feature type="binding site" evidence="11">
    <location>
        <position position="514"/>
    </location>
    <ligand>
        <name>(S)-malate</name>
        <dbReference type="ChEBI" id="CHEBI:15589"/>
    </ligand>
</feature>
<feature type="domain" description="Malic enzyme N-terminal" evidence="15">
    <location>
        <begin position="125"/>
        <end position="305"/>
    </location>
</feature>
<feature type="binding site" evidence="12">
    <location>
        <position position="314"/>
    </location>
    <ligand>
        <name>a divalent metal cation</name>
        <dbReference type="ChEBI" id="CHEBI:60240"/>
    </ligand>
</feature>
<sequence>MAFSSSLPRLLRRTSSSLPLRWRLRMFLAGKRSRPFTTCEGSRPTILHKRSIDILHDPWFNKGTAFSITERDRLDLRGLLPPNVMTPRQQINRFMVDLKRLELNASDGPSDTIALAKWRILNRLHDRNETMYYKVLIENIKEYAPIVYTPTVGRVCQNYSGLFRRPRGMYFSAADHGEMMSMVYNWPAEQVDMIVVTDGSRILGLGDLGVQGIGIAIGKLDLYVAAAGINPQRVLPVMIDVGTNNENLLQDPLYLGLQEHRLDGEKYLSVIDEFMEAVFTRWPNVIVQFEDFQSKWAFKLLQRYRSTYRMFNDDVQGTAGVAIAGLLGAVRAQGKPMIDFPKQKIVVAGAGSAGIGVLNAARKTMARMLGNNEFAFEGARSQFWVVDAMGLLTEGRMNIDPEALPFARKLKESERHGLHEGASLAEVVTKVKPDVLLGLSAVGGLFSKEVLEALKDSSSTRPAIFAMSNPTQNAECTPEEAFSTVGDHIVFASGSPFHDVDLGNGKIGHCNQGNNMYLFPGLASYMKEEEVLNGIIYPSISSIRDITKEVAAAVVREAVAEDLAEGYRDMDPQELKKLTPEETVAYVKKNMWEPHYPTLYKCYTSSMGQQICGFILSLRVAASHL</sequence>
<dbReference type="NCBIfam" id="NF010052">
    <property type="entry name" value="PRK13529.1"/>
    <property type="match status" value="1"/>
</dbReference>
<dbReference type="Gene3D" id="3.40.50.720">
    <property type="entry name" value="NAD(P)-binding Rossmann-like Domain"/>
    <property type="match status" value="1"/>
</dbReference>
<feature type="binding site" evidence="11">
    <location>
        <position position="469"/>
    </location>
    <ligand>
        <name>(S)-malate</name>
        <dbReference type="ChEBI" id="CHEBI:15589"/>
    </ligand>
</feature>
<dbReference type="AlphaFoldDB" id="A0A9E7KIK7"/>
<feature type="domain" description="Malic enzyme NAD-binding" evidence="14">
    <location>
        <begin position="315"/>
        <end position="559"/>
    </location>
</feature>
<dbReference type="FunFam" id="3.40.50.10380:FF:000005">
    <property type="entry name" value="Malic enzyme"/>
    <property type="match status" value="1"/>
</dbReference>
<evidence type="ECO:0000256" key="6">
    <source>
        <dbReference type="ARBA" id="ARBA00023002"/>
    </source>
</evidence>
<organism evidence="16 17">
    <name type="scientific">Musa troglodytarum</name>
    <name type="common">fe'i banana</name>
    <dbReference type="NCBI Taxonomy" id="320322"/>
    <lineage>
        <taxon>Eukaryota</taxon>
        <taxon>Viridiplantae</taxon>
        <taxon>Streptophyta</taxon>
        <taxon>Embryophyta</taxon>
        <taxon>Tracheophyta</taxon>
        <taxon>Spermatophyta</taxon>
        <taxon>Magnoliopsida</taxon>
        <taxon>Liliopsida</taxon>
        <taxon>Zingiberales</taxon>
        <taxon>Musaceae</taxon>
        <taxon>Musa</taxon>
    </lineage>
</organism>
<name>A0A9E7KIK7_9LILI</name>
<dbReference type="OrthoDB" id="5365701at2759"/>
<dbReference type="GO" id="GO:0042802">
    <property type="term" value="F:identical protein binding"/>
    <property type="evidence" value="ECO:0007669"/>
    <property type="project" value="UniProtKB-ARBA"/>
</dbReference>
<feature type="active site" description="Proton donor" evidence="10">
    <location>
        <position position="148"/>
    </location>
</feature>
<dbReference type="InterPro" id="IPR012301">
    <property type="entry name" value="Malic_N_dom"/>
</dbReference>
<feature type="binding site" evidence="12">
    <location>
        <position position="290"/>
    </location>
    <ligand>
        <name>a divalent metal cation</name>
        <dbReference type="ChEBI" id="CHEBI:60240"/>
    </ligand>
</feature>
<dbReference type="InterPro" id="IPR046346">
    <property type="entry name" value="Aminoacid_DH-like_N_sf"/>
</dbReference>
<comment type="cofactor">
    <cofactor evidence="12">
        <name>Mg(2+)</name>
        <dbReference type="ChEBI" id="CHEBI:18420"/>
    </cofactor>
    <cofactor evidence="12">
        <name>Mn(2+)</name>
        <dbReference type="ChEBI" id="CHEBI:29035"/>
    </cofactor>
    <text evidence="12">Divalent metal cations. Prefers magnesium or manganese.</text>
</comment>
<dbReference type="SMART" id="SM00919">
    <property type="entry name" value="Malic_M"/>
    <property type="match status" value="1"/>
</dbReference>
<dbReference type="GO" id="GO:0046872">
    <property type="term" value="F:metal ion binding"/>
    <property type="evidence" value="ECO:0007669"/>
    <property type="project" value="UniProtKB-KW"/>
</dbReference>
<evidence type="ECO:0000256" key="5">
    <source>
        <dbReference type="ARBA" id="ARBA00022946"/>
    </source>
</evidence>
<dbReference type="SUPFAM" id="SSF51735">
    <property type="entry name" value="NAD(P)-binding Rossmann-fold domains"/>
    <property type="match status" value="1"/>
</dbReference>
<feature type="binding site" evidence="12">
    <location>
        <position position="291"/>
    </location>
    <ligand>
        <name>a divalent metal cation</name>
        <dbReference type="ChEBI" id="CHEBI:60240"/>
    </ligand>
</feature>
<gene>
    <name evidence="16" type="ORF">MUK42_10726</name>
</gene>
<proteinExistence type="inferred from homology"/>
<dbReference type="InterPro" id="IPR036291">
    <property type="entry name" value="NAD(P)-bd_dom_sf"/>
</dbReference>
<evidence type="ECO:0000256" key="7">
    <source>
        <dbReference type="ARBA" id="ARBA00023027"/>
    </source>
</evidence>
<dbReference type="GO" id="GO:0051287">
    <property type="term" value="F:NAD binding"/>
    <property type="evidence" value="ECO:0007669"/>
    <property type="project" value="InterPro"/>
</dbReference>
<dbReference type="EMBL" id="CP097509">
    <property type="protein sequence ID" value="URE18726.1"/>
    <property type="molecule type" value="Genomic_DNA"/>
</dbReference>
<feature type="active site" description="Proton acceptor" evidence="10">
    <location>
        <position position="219"/>
    </location>
</feature>
<evidence type="ECO:0000256" key="2">
    <source>
        <dbReference type="ARBA" id="ARBA00004173"/>
    </source>
</evidence>
<keyword evidence="4 12" id="KW-0479">Metal-binding</keyword>
<evidence type="ECO:0000256" key="13">
    <source>
        <dbReference type="RuleBase" id="RU003426"/>
    </source>
</evidence>
<evidence type="ECO:0000259" key="14">
    <source>
        <dbReference type="SMART" id="SM00919"/>
    </source>
</evidence>
<keyword evidence="8" id="KW-0496">Mitochondrion</keyword>
<reference evidence="16" key="1">
    <citation type="submission" date="2022-05" db="EMBL/GenBank/DDBJ databases">
        <title>The Musa troglodytarum L. genome provides insights into the mechanism of non-climacteric behaviour and enrichment of carotenoids.</title>
        <authorList>
            <person name="Wang J."/>
        </authorList>
    </citation>
    <scope>NUCLEOTIDE SEQUENCE</scope>
    <source>
        <tissue evidence="16">Leaf</tissue>
    </source>
</reference>
<dbReference type="PRINTS" id="PR00072">
    <property type="entry name" value="MALOXRDTASE"/>
</dbReference>
<dbReference type="SUPFAM" id="SSF53223">
    <property type="entry name" value="Aminoacid dehydrogenase-like, N-terminal domain"/>
    <property type="match status" value="1"/>
</dbReference>
<dbReference type="SMART" id="SM01274">
    <property type="entry name" value="malic"/>
    <property type="match status" value="1"/>
</dbReference>
<dbReference type="GO" id="GO:0005739">
    <property type="term" value="C:mitochondrion"/>
    <property type="evidence" value="ECO:0007669"/>
    <property type="project" value="UniProtKB-SubCell"/>
</dbReference>
<accession>A0A9E7KIK7</accession>
<dbReference type="InterPro" id="IPR001891">
    <property type="entry name" value="Malic_OxRdtase"/>
</dbReference>
<comment type="catalytic activity">
    <reaction evidence="9">
        <text>(S)-malate + NAD(+) = pyruvate + CO2 + NADH</text>
        <dbReference type="Rhea" id="RHEA:12653"/>
        <dbReference type="ChEBI" id="CHEBI:15361"/>
        <dbReference type="ChEBI" id="CHEBI:15589"/>
        <dbReference type="ChEBI" id="CHEBI:16526"/>
        <dbReference type="ChEBI" id="CHEBI:57540"/>
        <dbReference type="ChEBI" id="CHEBI:57945"/>
        <dbReference type="EC" id="1.1.1.39"/>
    </reaction>
</comment>
<evidence type="ECO:0000256" key="3">
    <source>
        <dbReference type="ARBA" id="ARBA00008785"/>
    </source>
</evidence>
<dbReference type="InterPro" id="IPR015884">
    <property type="entry name" value="Malic_enzyme_CS"/>
</dbReference>
<dbReference type="FunFam" id="3.40.50.720:FF:000237">
    <property type="entry name" value="Malic enzyme"/>
    <property type="match status" value="1"/>
</dbReference>
<protein>
    <recommendedName>
        <fullName evidence="13">Malic enzyme</fullName>
    </recommendedName>
</protein>
<evidence type="ECO:0000256" key="11">
    <source>
        <dbReference type="PIRSR" id="PIRSR000106-2"/>
    </source>
</evidence>
<dbReference type="GO" id="GO:0006108">
    <property type="term" value="P:malate metabolic process"/>
    <property type="evidence" value="ECO:0007669"/>
    <property type="project" value="TreeGrafter"/>
</dbReference>
<dbReference type="Pfam" id="PF03949">
    <property type="entry name" value="Malic_M"/>
    <property type="match status" value="1"/>
</dbReference>
<evidence type="ECO:0000256" key="9">
    <source>
        <dbReference type="ARBA" id="ARBA00052599"/>
    </source>
</evidence>
<evidence type="ECO:0000313" key="16">
    <source>
        <dbReference type="EMBL" id="URE18726.1"/>
    </source>
</evidence>
<comment type="cofactor">
    <cofactor evidence="1">
        <name>Mn(2+)</name>
        <dbReference type="ChEBI" id="CHEBI:29035"/>
    </cofactor>
</comment>
<dbReference type="Pfam" id="PF00390">
    <property type="entry name" value="malic"/>
    <property type="match status" value="1"/>
</dbReference>